<dbReference type="EMBL" id="MTKT01000670">
    <property type="protein sequence ID" value="OWM89191.1"/>
    <property type="molecule type" value="Genomic_DNA"/>
</dbReference>
<name>A0A218XXF0_PUNGR</name>
<evidence type="ECO:0000313" key="1">
    <source>
        <dbReference type="EMBL" id="OWM89191.1"/>
    </source>
</evidence>
<gene>
    <name evidence="1" type="ORF">CDL15_Pgr010477</name>
</gene>
<dbReference type="Proteomes" id="UP000197138">
    <property type="component" value="Unassembled WGS sequence"/>
</dbReference>
<comment type="caution">
    <text evidence="1">The sequence shown here is derived from an EMBL/GenBank/DDBJ whole genome shotgun (WGS) entry which is preliminary data.</text>
</comment>
<proteinExistence type="predicted"/>
<organism evidence="1 2">
    <name type="scientific">Punica granatum</name>
    <name type="common">Pomegranate</name>
    <dbReference type="NCBI Taxonomy" id="22663"/>
    <lineage>
        <taxon>Eukaryota</taxon>
        <taxon>Viridiplantae</taxon>
        <taxon>Streptophyta</taxon>
        <taxon>Embryophyta</taxon>
        <taxon>Tracheophyta</taxon>
        <taxon>Spermatophyta</taxon>
        <taxon>Magnoliopsida</taxon>
        <taxon>eudicotyledons</taxon>
        <taxon>Gunneridae</taxon>
        <taxon>Pentapetalae</taxon>
        <taxon>rosids</taxon>
        <taxon>malvids</taxon>
        <taxon>Myrtales</taxon>
        <taxon>Lythraceae</taxon>
        <taxon>Punica</taxon>
    </lineage>
</organism>
<protein>
    <submittedName>
        <fullName evidence="1">Uncharacterized protein</fullName>
    </submittedName>
</protein>
<sequence length="83" mass="9747">MSPHPPPPQLYLLLLLHHPLFRPPKFLTIPSDERQFLPSEAQSFRISGHNGEYLIWNYNFSTNKALDVEIPRQKEHRIMKGSK</sequence>
<reference evidence="2" key="1">
    <citation type="journal article" date="2017" name="Plant J.">
        <title>The pomegranate (Punica granatum L.) genome and the genomics of punicalagin biosynthesis.</title>
        <authorList>
            <person name="Qin G."/>
            <person name="Xu C."/>
            <person name="Ming R."/>
            <person name="Tang H."/>
            <person name="Guyot R."/>
            <person name="Kramer E.M."/>
            <person name="Hu Y."/>
            <person name="Yi X."/>
            <person name="Qi Y."/>
            <person name="Xu X."/>
            <person name="Gao Z."/>
            <person name="Pan H."/>
            <person name="Jian J."/>
            <person name="Tian Y."/>
            <person name="Yue Z."/>
            <person name="Xu Y."/>
        </authorList>
    </citation>
    <scope>NUCLEOTIDE SEQUENCE [LARGE SCALE GENOMIC DNA]</scope>
    <source>
        <strain evidence="2">cv. Dabenzi</strain>
    </source>
</reference>
<accession>A0A218XXF0</accession>
<dbReference type="AlphaFoldDB" id="A0A218XXF0"/>
<evidence type="ECO:0000313" key="2">
    <source>
        <dbReference type="Proteomes" id="UP000197138"/>
    </source>
</evidence>